<keyword evidence="1" id="KW-0489">Methyltransferase</keyword>
<comment type="caution">
    <text evidence="1">The sequence shown here is derived from an EMBL/GenBank/DDBJ whole genome shotgun (WGS) entry which is preliminary data.</text>
</comment>
<reference evidence="1" key="1">
    <citation type="submission" date="2021-02" db="EMBL/GenBank/DDBJ databases">
        <title>Draft genome sequence of Microbispora sp. RL4-1S isolated from rice leaves in Thailand.</title>
        <authorList>
            <person name="Muangham S."/>
            <person name="Duangmal K."/>
        </authorList>
    </citation>
    <scope>NUCLEOTIDE SEQUENCE</scope>
    <source>
        <strain evidence="1">RL4-1S</strain>
    </source>
</reference>
<gene>
    <name evidence="1" type="ORF">JOL79_27410</name>
</gene>
<evidence type="ECO:0000313" key="2">
    <source>
        <dbReference type="Proteomes" id="UP000674234"/>
    </source>
</evidence>
<dbReference type="InterPro" id="IPR029063">
    <property type="entry name" value="SAM-dependent_MTases_sf"/>
</dbReference>
<keyword evidence="2" id="KW-1185">Reference proteome</keyword>
<name>A0A941ALQ4_9ACTN</name>
<keyword evidence="1" id="KW-0808">Transferase</keyword>
<dbReference type="SUPFAM" id="SSF53335">
    <property type="entry name" value="S-adenosyl-L-methionine-dependent methyltransferases"/>
    <property type="match status" value="1"/>
</dbReference>
<organism evidence="1 2">
    <name type="scientific">Microbispora oryzae</name>
    <dbReference type="NCBI Taxonomy" id="2806554"/>
    <lineage>
        <taxon>Bacteria</taxon>
        <taxon>Bacillati</taxon>
        <taxon>Actinomycetota</taxon>
        <taxon>Actinomycetes</taxon>
        <taxon>Streptosporangiales</taxon>
        <taxon>Streptosporangiaceae</taxon>
        <taxon>Microbispora</taxon>
    </lineage>
</organism>
<sequence length="273" mass="30119">MTGQDKTPWWVVDPSTPSVARIYDYYLGGKDNFASDRQAAEKIISLAPNIRDIARINRAFLGRVVRTLAESGIRQFLDIGTGLPTQENVHQVAQRVAPESRVVYVDNDPIVLVHARALLDENRLTRVVSADLRDPRSILDHREVRAHLDFDQPLAVLLLAVLHFITDDAECHRIVGTLRDALPGGSHLVISHGTLGDLSEEEMRQAREVYTTTPAGGATPRSDAQIRSFFTGFELLEPGLVPLHEWRPDPWAPEPDPAVKDGIGAVGAVGRLP</sequence>
<dbReference type="PIRSF" id="PIRSF017393">
    <property type="entry name" value="MTase_SAV2177"/>
    <property type="match status" value="1"/>
</dbReference>
<dbReference type="Gene3D" id="3.40.50.150">
    <property type="entry name" value="Vaccinia Virus protein VP39"/>
    <property type="match status" value="1"/>
</dbReference>
<dbReference type="Pfam" id="PF04672">
    <property type="entry name" value="Methyltransf_19"/>
    <property type="match status" value="1"/>
</dbReference>
<accession>A0A941ALQ4</accession>
<dbReference type="GO" id="GO:0032259">
    <property type="term" value="P:methylation"/>
    <property type="evidence" value="ECO:0007669"/>
    <property type="project" value="UniProtKB-KW"/>
</dbReference>
<protein>
    <submittedName>
        <fullName evidence="1">SAM-dependent methyltransferase</fullName>
    </submittedName>
</protein>
<evidence type="ECO:0000313" key="1">
    <source>
        <dbReference type="EMBL" id="MBP2707517.1"/>
    </source>
</evidence>
<dbReference type="InterPro" id="IPR006764">
    <property type="entry name" value="SAM_dep_MeTrfase_SAV2177_type"/>
</dbReference>
<dbReference type="AlphaFoldDB" id="A0A941ALQ4"/>
<dbReference type="GO" id="GO:0008168">
    <property type="term" value="F:methyltransferase activity"/>
    <property type="evidence" value="ECO:0007669"/>
    <property type="project" value="UniProtKB-KW"/>
</dbReference>
<dbReference type="RefSeq" id="WP_210158782.1">
    <property type="nucleotide sequence ID" value="NZ_JAFCNB010000020.1"/>
</dbReference>
<proteinExistence type="predicted"/>
<dbReference type="EMBL" id="JAFCNB010000020">
    <property type="protein sequence ID" value="MBP2707517.1"/>
    <property type="molecule type" value="Genomic_DNA"/>
</dbReference>
<dbReference type="Proteomes" id="UP000674234">
    <property type="component" value="Unassembled WGS sequence"/>
</dbReference>